<dbReference type="EMBL" id="ABJB010085557">
    <property type="status" value="NOT_ANNOTATED_CDS"/>
    <property type="molecule type" value="Genomic_DNA"/>
</dbReference>
<evidence type="ECO:0000313" key="4">
    <source>
        <dbReference type="Proteomes" id="UP000001555"/>
    </source>
</evidence>
<dbReference type="InParanoid" id="B7PKL4"/>
<dbReference type="PaxDb" id="6945-B7PKL4"/>
<gene>
    <name evidence="2" type="ORF">IscW_ISCW006200</name>
</gene>
<dbReference type="EnsemblMetazoa" id="ISCW006200-RA">
    <property type="protein sequence ID" value="ISCW006200-PA"/>
    <property type="gene ID" value="ISCW006200"/>
</dbReference>
<dbReference type="Proteomes" id="UP000001555">
    <property type="component" value="Unassembled WGS sequence"/>
</dbReference>
<reference evidence="3" key="2">
    <citation type="submission" date="2020-05" db="UniProtKB">
        <authorList>
            <consortium name="EnsemblMetazoa"/>
        </authorList>
    </citation>
    <scope>IDENTIFICATION</scope>
    <source>
        <strain evidence="3">wikel</strain>
    </source>
</reference>
<feature type="compositionally biased region" description="Polar residues" evidence="1">
    <location>
        <begin position="132"/>
        <end position="144"/>
    </location>
</feature>
<evidence type="ECO:0000256" key="1">
    <source>
        <dbReference type="SAM" id="MobiDB-lite"/>
    </source>
</evidence>
<evidence type="ECO:0000313" key="3">
    <source>
        <dbReference type="EnsemblMetazoa" id="ISCW006200-PA"/>
    </source>
</evidence>
<dbReference type="VEuPathDB" id="VectorBase:ISCW006200"/>
<keyword evidence="4" id="KW-1185">Reference proteome</keyword>
<feature type="region of interest" description="Disordered" evidence="1">
    <location>
        <begin position="42"/>
        <end position="144"/>
    </location>
</feature>
<dbReference type="AlphaFoldDB" id="B7PKL4"/>
<evidence type="ECO:0000313" key="2">
    <source>
        <dbReference type="EMBL" id="EEC07136.1"/>
    </source>
</evidence>
<accession>B7PKL4</accession>
<reference evidence="2 4" key="1">
    <citation type="submission" date="2008-03" db="EMBL/GenBank/DDBJ databases">
        <title>Annotation of Ixodes scapularis.</title>
        <authorList>
            <consortium name="Ixodes scapularis Genome Project Consortium"/>
            <person name="Caler E."/>
            <person name="Hannick L.I."/>
            <person name="Bidwell S."/>
            <person name="Joardar V."/>
            <person name="Thiagarajan M."/>
            <person name="Amedeo P."/>
            <person name="Galinsky K.J."/>
            <person name="Schobel S."/>
            <person name="Inman J."/>
            <person name="Hostetler J."/>
            <person name="Miller J."/>
            <person name="Hammond M."/>
            <person name="Megy K."/>
            <person name="Lawson D."/>
            <person name="Kodira C."/>
            <person name="Sutton G."/>
            <person name="Meyer J."/>
            <person name="Hill C.A."/>
            <person name="Birren B."/>
            <person name="Nene V."/>
            <person name="Collins F."/>
            <person name="Alarcon-Chaidez F."/>
            <person name="Wikel S."/>
            <person name="Strausberg R."/>
        </authorList>
    </citation>
    <scope>NUCLEOTIDE SEQUENCE [LARGE SCALE GENOMIC DNA]</scope>
    <source>
        <strain evidence="4">Wikel</strain>
        <strain evidence="2">Wikel colony</strain>
    </source>
</reference>
<organism>
    <name type="scientific">Ixodes scapularis</name>
    <name type="common">Black-legged tick</name>
    <name type="synonym">Deer tick</name>
    <dbReference type="NCBI Taxonomy" id="6945"/>
    <lineage>
        <taxon>Eukaryota</taxon>
        <taxon>Metazoa</taxon>
        <taxon>Ecdysozoa</taxon>
        <taxon>Arthropoda</taxon>
        <taxon>Chelicerata</taxon>
        <taxon>Arachnida</taxon>
        <taxon>Acari</taxon>
        <taxon>Parasitiformes</taxon>
        <taxon>Ixodida</taxon>
        <taxon>Ixodoidea</taxon>
        <taxon>Ixodidae</taxon>
        <taxon>Ixodinae</taxon>
        <taxon>Ixodes</taxon>
    </lineage>
</organism>
<name>B7PKL4_IXOSC</name>
<sequence length="144" mass="14702">MQEAPCVVGARAGGVVGQLGKTRLGWHPAAAALDAECARSYAPRAPGDAPVTCLGGRLRRDGGPQQSRRPSAFRGAHSREISGPDSPESRSRSGDDDGAGSAERSHYRGRPGLPSPMVAATTKGPPEWAGSVPSQSGNSGPLAH</sequence>
<dbReference type="HOGENOM" id="CLU_1798572_0_0_1"/>
<dbReference type="EMBL" id="ABJB010581977">
    <property type="status" value="NOT_ANNOTATED_CDS"/>
    <property type="molecule type" value="Genomic_DNA"/>
</dbReference>
<feature type="compositionally biased region" description="Basic and acidic residues" evidence="1">
    <location>
        <begin position="77"/>
        <end position="95"/>
    </location>
</feature>
<proteinExistence type="predicted"/>
<dbReference type="EMBL" id="DS734527">
    <property type="protein sequence ID" value="EEC07136.1"/>
    <property type="molecule type" value="Genomic_DNA"/>
</dbReference>
<protein>
    <submittedName>
        <fullName evidence="2 3">Uncharacterized protein</fullName>
    </submittedName>
</protein>
<dbReference type="VEuPathDB" id="VectorBase:ISCI006200"/>